<comment type="caution">
    <text evidence="2">The sequence shown here is derived from an EMBL/GenBank/DDBJ whole genome shotgun (WGS) entry which is preliminary data.</text>
</comment>
<dbReference type="EMBL" id="NMUE01000027">
    <property type="protein sequence ID" value="RFA95011.1"/>
    <property type="molecule type" value="Genomic_DNA"/>
</dbReference>
<dbReference type="PANTHER" id="PTHR38816:SF1">
    <property type="entry name" value="EXOSOME SUBUNIT"/>
    <property type="match status" value="1"/>
</dbReference>
<protein>
    <submittedName>
        <fullName evidence="2">Exosome protein</fullName>
    </submittedName>
</protein>
<dbReference type="Gene3D" id="3.30.1440.10">
    <property type="match status" value="1"/>
</dbReference>
<accession>A0A371R084</accession>
<reference evidence="3 4" key="1">
    <citation type="submission" date="2017-07" db="EMBL/GenBank/DDBJ databases">
        <title>Draft genome sequence of aerobic hyperthermophilic archaea, Pyrobaculum aerophilum YKB31 and YKB32.</title>
        <authorList>
            <person name="Mochizuki T."/>
            <person name="Berliner A.J."/>
            <person name="Yoshida-Takashima Y."/>
            <person name="Takaki Y."/>
            <person name="Nunoura T."/>
            <person name="Takai K."/>
        </authorList>
    </citation>
    <scope>NUCLEOTIDE SEQUENCE [LARGE SCALE GENOMIC DNA]</scope>
    <source>
        <strain evidence="1 4">YKB31</strain>
        <strain evidence="2 3">YKB32</strain>
    </source>
</reference>
<evidence type="ECO:0000313" key="1">
    <source>
        <dbReference type="EMBL" id="RFA95011.1"/>
    </source>
</evidence>
<dbReference type="AlphaFoldDB" id="A0A371R084"/>
<dbReference type="InterPro" id="IPR002739">
    <property type="entry name" value="PAB1135-like"/>
</dbReference>
<organism evidence="2 3">
    <name type="scientific">Pyrobaculum aerophilum</name>
    <dbReference type="NCBI Taxonomy" id="13773"/>
    <lineage>
        <taxon>Archaea</taxon>
        <taxon>Thermoproteota</taxon>
        <taxon>Thermoprotei</taxon>
        <taxon>Thermoproteales</taxon>
        <taxon>Thermoproteaceae</taxon>
        <taxon>Pyrobaculum</taxon>
    </lineage>
</organism>
<proteinExistence type="predicted"/>
<dbReference type="Proteomes" id="UP000257123">
    <property type="component" value="Unassembled WGS sequence"/>
</dbReference>
<dbReference type="OrthoDB" id="10874at2157"/>
<dbReference type="InterPro" id="IPR022803">
    <property type="entry name" value="Ribosomal_uL5_dom_sf"/>
</dbReference>
<dbReference type="Proteomes" id="UP000256877">
    <property type="component" value="Unassembled WGS sequence"/>
</dbReference>
<evidence type="ECO:0000313" key="4">
    <source>
        <dbReference type="Proteomes" id="UP000257123"/>
    </source>
</evidence>
<evidence type="ECO:0000313" key="3">
    <source>
        <dbReference type="Proteomes" id="UP000256877"/>
    </source>
</evidence>
<name>A0A371R084_9CREN</name>
<sequence>MSCPVSLLYARAYIHATEDPDRVIRALKNIVTSRFTVRSARGHYGNLINIIEAKLEDCEALEALKSILARLDDVEFLLMVSGVEGSRLYAKFDKQQAYRGVLKISHGDDVIYLEVRMRSLVVKDARNFLSTLREALKR</sequence>
<gene>
    <name evidence="1" type="ORF">CGL51_08470</name>
    <name evidence="2" type="ORF">CGL52_10495</name>
</gene>
<dbReference type="SUPFAM" id="SSF55282">
    <property type="entry name" value="RL5-like"/>
    <property type="match status" value="1"/>
</dbReference>
<dbReference type="RefSeq" id="WP_116421410.1">
    <property type="nucleotide sequence ID" value="NZ_NMUE01000027.1"/>
</dbReference>
<dbReference type="EMBL" id="NMUF01000035">
    <property type="protein sequence ID" value="RFA96722.1"/>
    <property type="molecule type" value="Genomic_DNA"/>
</dbReference>
<dbReference type="PANTHER" id="PTHR38816">
    <property type="entry name" value="EXOSOME SUBUNIT, DUF54 FAMILY-RELATED"/>
    <property type="match status" value="1"/>
</dbReference>
<evidence type="ECO:0000313" key="2">
    <source>
        <dbReference type="EMBL" id="RFA96722.1"/>
    </source>
</evidence>
<dbReference type="Pfam" id="PF01877">
    <property type="entry name" value="RNA_binding"/>
    <property type="match status" value="1"/>
</dbReference>